<reference evidence="1 2" key="1">
    <citation type="submission" date="2019-09" db="EMBL/GenBank/DDBJ databases">
        <title>Genome sequence and assembly of Adhaeribacter sp.</title>
        <authorList>
            <person name="Chhetri G."/>
        </authorList>
    </citation>
    <scope>NUCLEOTIDE SEQUENCE [LARGE SCALE GENOMIC DNA]</scope>
    <source>
        <strain evidence="1 2">DK36</strain>
    </source>
</reference>
<gene>
    <name evidence="1" type="ORF">F0145_06535</name>
</gene>
<dbReference type="EMBL" id="VWSF01000003">
    <property type="protein sequence ID" value="KAA5548379.1"/>
    <property type="molecule type" value="Genomic_DNA"/>
</dbReference>
<accession>A0A5M6DQ78</accession>
<organism evidence="1 2">
    <name type="scientific">Adhaeribacter rhizoryzae</name>
    <dbReference type="NCBI Taxonomy" id="2607907"/>
    <lineage>
        <taxon>Bacteria</taxon>
        <taxon>Pseudomonadati</taxon>
        <taxon>Bacteroidota</taxon>
        <taxon>Cytophagia</taxon>
        <taxon>Cytophagales</taxon>
        <taxon>Hymenobacteraceae</taxon>
        <taxon>Adhaeribacter</taxon>
    </lineage>
</organism>
<protein>
    <submittedName>
        <fullName evidence="1">Uncharacterized protein</fullName>
    </submittedName>
</protein>
<comment type="caution">
    <text evidence="1">The sequence shown here is derived from an EMBL/GenBank/DDBJ whole genome shotgun (WGS) entry which is preliminary data.</text>
</comment>
<dbReference type="RefSeq" id="WP_150087510.1">
    <property type="nucleotide sequence ID" value="NZ_VWSF01000003.1"/>
</dbReference>
<proteinExistence type="predicted"/>
<dbReference type="Proteomes" id="UP000323426">
    <property type="component" value="Unassembled WGS sequence"/>
</dbReference>
<sequence length="116" mass="13491">MEIIVTSAEQLSRLIREEISRLQDFRPAKPPRPDHLDFKEALKFVNEQGFPLSRSQFYKSTSLKQVPFKTFGRKLIFSRLQLLDWIESKTIDKNETSLIELALARSARKKKGAKNV</sequence>
<keyword evidence="2" id="KW-1185">Reference proteome</keyword>
<evidence type="ECO:0000313" key="1">
    <source>
        <dbReference type="EMBL" id="KAA5548379.1"/>
    </source>
</evidence>
<dbReference type="AlphaFoldDB" id="A0A5M6DQ78"/>
<name>A0A5M6DQ78_9BACT</name>
<evidence type="ECO:0000313" key="2">
    <source>
        <dbReference type="Proteomes" id="UP000323426"/>
    </source>
</evidence>